<reference evidence="3" key="1">
    <citation type="submission" date="2022-08" db="EMBL/GenBank/DDBJ databases">
        <title>Mycobacterium kiyosense sp. nov., scotochromogenic slow-glowing species isolated from respiratory specimens.</title>
        <authorList>
            <person name="Fukano H."/>
            <person name="Kazumi Y."/>
            <person name="Sakagami N."/>
            <person name="Ato M."/>
            <person name="Mitarai S."/>
            <person name="Hoshino Y."/>
        </authorList>
    </citation>
    <scope>NUCLEOTIDE SEQUENCE</scope>
    <source>
        <strain evidence="3">1413</strain>
        <strain evidence="2">SRL2020-028</strain>
    </source>
</reference>
<sequence>MSDTAWTITGFILVGLGVLAVVGFAPFFFMTGDSSHGRQYAKPEGLLVIAAVIGPPVLISAIYITAIVLACKASGPTAHYPWIVALIGGPLWFALVGAVGYAKGNLMYWLPRSRNAAPHGSTWTGAPLTSSDALAVLERWAAHQSLGITVHDMQTDRFPYGWTIYTSGAAGNAQTALDTGAPVYLVGDSGAVCRYTSGNLQDIRKQFSRAEIRRRTRD</sequence>
<dbReference type="AlphaFoldDB" id="A0A9P3PZS5"/>
<keyword evidence="1" id="KW-0472">Membrane</keyword>
<dbReference type="RefSeq" id="WP_236974954.1">
    <property type="nucleotide sequence ID" value="NZ_BRXE01000002.1"/>
</dbReference>
<accession>A0A9P3PZS5</accession>
<keyword evidence="1" id="KW-0812">Transmembrane</keyword>
<evidence type="ECO:0000313" key="2">
    <source>
        <dbReference type="EMBL" id="GLB81205.1"/>
    </source>
</evidence>
<evidence type="ECO:0000256" key="1">
    <source>
        <dbReference type="SAM" id="Phobius"/>
    </source>
</evidence>
<keyword evidence="1" id="KW-1133">Transmembrane helix</keyword>
<dbReference type="EMBL" id="BRXE01000002">
    <property type="protein sequence ID" value="GLB81205.1"/>
    <property type="molecule type" value="Genomic_DNA"/>
</dbReference>
<keyword evidence="4" id="KW-1185">Reference proteome</keyword>
<name>A0A9P3PZS5_9MYCO</name>
<feature type="transmembrane region" description="Helical" evidence="1">
    <location>
        <begin position="6"/>
        <end position="25"/>
    </location>
</feature>
<organism evidence="3 4">
    <name type="scientific">Mycobacterium kiyosense</name>
    <dbReference type="NCBI Taxonomy" id="2871094"/>
    <lineage>
        <taxon>Bacteria</taxon>
        <taxon>Bacillati</taxon>
        <taxon>Actinomycetota</taxon>
        <taxon>Actinomycetes</taxon>
        <taxon>Mycobacteriales</taxon>
        <taxon>Mycobacteriaceae</taxon>
        <taxon>Mycobacterium</taxon>
    </lineage>
</organism>
<evidence type="ECO:0000313" key="3">
    <source>
        <dbReference type="EMBL" id="GLD28198.1"/>
    </source>
</evidence>
<dbReference type="Proteomes" id="UP001064782">
    <property type="component" value="Unassembled WGS sequence"/>
</dbReference>
<dbReference type="GeneID" id="83627542"/>
<evidence type="ECO:0000313" key="4">
    <source>
        <dbReference type="Proteomes" id="UP001064782"/>
    </source>
</evidence>
<feature type="transmembrane region" description="Helical" evidence="1">
    <location>
        <begin position="82"/>
        <end position="102"/>
    </location>
</feature>
<proteinExistence type="predicted"/>
<feature type="transmembrane region" description="Helical" evidence="1">
    <location>
        <begin position="46"/>
        <end position="70"/>
    </location>
</feature>
<gene>
    <name evidence="3" type="ORF">Mkiyose1413_00810</name>
    <name evidence="2" type="ORF">SRL2020028_04610</name>
</gene>
<dbReference type="Proteomes" id="UP001165663">
    <property type="component" value="Unassembled WGS sequence"/>
</dbReference>
<comment type="caution">
    <text evidence="3">The sequence shown here is derived from an EMBL/GenBank/DDBJ whole genome shotgun (WGS) entry which is preliminary data.</text>
</comment>
<protein>
    <submittedName>
        <fullName evidence="3">Uncharacterized protein</fullName>
    </submittedName>
</protein>
<dbReference type="EMBL" id="BRZI01000001">
    <property type="protein sequence ID" value="GLD28198.1"/>
    <property type="molecule type" value="Genomic_DNA"/>
</dbReference>